<comment type="caution">
    <text evidence="1">The sequence shown here is derived from an EMBL/GenBank/DDBJ whole genome shotgun (WGS) entry which is preliminary data.</text>
</comment>
<accession>A0ABN8R641</accession>
<evidence type="ECO:0000313" key="2">
    <source>
        <dbReference type="Proteomes" id="UP001159405"/>
    </source>
</evidence>
<keyword evidence="2" id="KW-1185">Reference proteome</keyword>
<dbReference type="Proteomes" id="UP001159405">
    <property type="component" value="Unassembled WGS sequence"/>
</dbReference>
<gene>
    <name evidence="1" type="ORF">PLOB_00013249</name>
</gene>
<dbReference type="PANTHER" id="PTHR36981">
    <property type="entry name" value="ZGC:195170"/>
    <property type="match status" value="1"/>
</dbReference>
<organism evidence="1 2">
    <name type="scientific">Porites lobata</name>
    <dbReference type="NCBI Taxonomy" id="104759"/>
    <lineage>
        <taxon>Eukaryota</taxon>
        <taxon>Metazoa</taxon>
        <taxon>Cnidaria</taxon>
        <taxon>Anthozoa</taxon>
        <taxon>Hexacorallia</taxon>
        <taxon>Scleractinia</taxon>
        <taxon>Fungiina</taxon>
        <taxon>Poritidae</taxon>
        <taxon>Porites</taxon>
    </lineage>
</organism>
<dbReference type="PANTHER" id="PTHR36981:SF1">
    <property type="entry name" value="P2X PURINORECEPTOR 7 INTRACELLULAR DOMAIN-CONTAINING PROTEIN"/>
    <property type="match status" value="1"/>
</dbReference>
<evidence type="ECO:0000313" key="1">
    <source>
        <dbReference type="EMBL" id="CAH3172820.1"/>
    </source>
</evidence>
<reference evidence="1 2" key="1">
    <citation type="submission" date="2022-05" db="EMBL/GenBank/DDBJ databases">
        <authorList>
            <consortium name="Genoscope - CEA"/>
            <person name="William W."/>
        </authorList>
    </citation>
    <scope>NUCLEOTIDE SEQUENCE [LARGE SCALE GENOMIC DNA]</scope>
</reference>
<feature type="non-terminal residue" evidence="1">
    <location>
        <position position="1"/>
    </location>
</feature>
<protein>
    <submittedName>
        <fullName evidence="1">Uncharacterized protein</fullName>
    </submittedName>
</protein>
<dbReference type="EMBL" id="CALNXK010000176">
    <property type="protein sequence ID" value="CAH3172820.1"/>
    <property type="molecule type" value="Genomic_DNA"/>
</dbReference>
<proteinExistence type="predicted"/>
<sequence>ESLGSTGVLNEVEISPKCITLHPDFSVVCLNRWSLRSAASKYKRIDGHHLNIYFYVFILLHKFLRGVAYREFTQLVHGFLGGKRIPLPACAYHAIRTELSEENEEFVGFEDNE</sequence>
<name>A0ABN8R641_9CNID</name>